<dbReference type="SUPFAM" id="SSF52172">
    <property type="entry name" value="CheY-like"/>
    <property type="match status" value="1"/>
</dbReference>
<evidence type="ECO:0000256" key="2">
    <source>
        <dbReference type="ARBA" id="ARBA00023012"/>
    </source>
</evidence>
<evidence type="ECO:0000256" key="4">
    <source>
        <dbReference type="ARBA" id="ARBA00023125"/>
    </source>
</evidence>
<dbReference type="GO" id="GO:0032993">
    <property type="term" value="C:protein-DNA complex"/>
    <property type="evidence" value="ECO:0007669"/>
    <property type="project" value="TreeGrafter"/>
</dbReference>
<dbReference type="STRING" id="1218108.GCA_000382425_02892"/>
<dbReference type="InterPro" id="IPR039420">
    <property type="entry name" value="WalR-like"/>
</dbReference>
<evidence type="ECO:0000313" key="10">
    <source>
        <dbReference type="EMBL" id="GEM52934.1"/>
    </source>
</evidence>
<comment type="caution">
    <text evidence="10">The sequence shown here is derived from an EMBL/GenBank/DDBJ whole genome shotgun (WGS) entry which is preliminary data.</text>
</comment>
<sequence length="233" mass="27017">MFQIREMNKAKILIVEDELGIANFILQGLKEENLLPIHCLTGEEALLKINNETFDVILLDWMILNLSGLEVCQLIRSTDNPNKKTPIIFITAKDTVQDTIQGLNAGANDYIKKPFDFNELVARINVYLRQNKSIHILTFGNISINTETHQTFLENHFVDLTLKEFQLLVYLFKNKNRICTRKEIIENVWDIHFEYDTSVIDVFINAIRKKLNLKKDDPRLHTIRGVGYISKDA</sequence>
<dbReference type="PANTHER" id="PTHR48111:SF22">
    <property type="entry name" value="REGULATOR OF RPOS"/>
    <property type="match status" value="1"/>
</dbReference>
<feature type="modified residue" description="4-aspartylphosphate" evidence="6">
    <location>
        <position position="60"/>
    </location>
</feature>
<feature type="domain" description="OmpR/PhoB-type" evidence="9">
    <location>
        <begin position="134"/>
        <end position="232"/>
    </location>
</feature>
<dbReference type="GO" id="GO:0000156">
    <property type="term" value="F:phosphorelay response regulator activity"/>
    <property type="evidence" value="ECO:0007669"/>
    <property type="project" value="TreeGrafter"/>
</dbReference>
<dbReference type="GO" id="GO:0000976">
    <property type="term" value="F:transcription cis-regulatory region binding"/>
    <property type="evidence" value="ECO:0007669"/>
    <property type="project" value="TreeGrafter"/>
</dbReference>
<dbReference type="PROSITE" id="PS50110">
    <property type="entry name" value="RESPONSE_REGULATORY"/>
    <property type="match status" value="1"/>
</dbReference>
<reference evidence="10 11" key="1">
    <citation type="submission" date="2019-07" db="EMBL/GenBank/DDBJ databases">
        <title>Whole genome shotgun sequence of Empedobacter brevis NBRC 14943.</title>
        <authorList>
            <person name="Hosoyama A."/>
            <person name="Uohara A."/>
            <person name="Ohji S."/>
            <person name="Ichikawa N."/>
        </authorList>
    </citation>
    <scope>NUCLEOTIDE SEQUENCE [LARGE SCALE GENOMIC DNA]</scope>
    <source>
        <strain evidence="10 11">NBRC 14943</strain>
    </source>
</reference>
<dbReference type="PROSITE" id="PS51755">
    <property type="entry name" value="OMPR_PHOB"/>
    <property type="match status" value="1"/>
</dbReference>
<evidence type="ECO:0000256" key="5">
    <source>
        <dbReference type="ARBA" id="ARBA00023163"/>
    </source>
</evidence>
<evidence type="ECO:0000313" key="11">
    <source>
        <dbReference type="Proteomes" id="UP000321245"/>
    </source>
</evidence>
<feature type="DNA-binding region" description="OmpR/PhoB-type" evidence="7">
    <location>
        <begin position="134"/>
        <end position="232"/>
    </location>
</feature>
<keyword evidence="2" id="KW-0902">Two-component regulatory system</keyword>
<dbReference type="Gene3D" id="3.40.50.2300">
    <property type="match status" value="1"/>
</dbReference>
<keyword evidence="11" id="KW-1185">Reference proteome</keyword>
<dbReference type="InterPro" id="IPR016032">
    <property type="entry name" value="Sig_transdc_resp-reg_C-effctor"/>
</dbReference>
<dbReference type="GO" id="GO:0005829">
    <property type="term" value="C:cytosol"/>
    <property type="evidence" value="ECO:0007669"/>
    <property type="project" value="TreeGrafter"/>
</dbReference>
<dbReference type="InterPro" id="IPR036388">
    <property type="entry name" value="WH-like_DNA-bd_sf"/>
</dbReference>
<protein>
    <submittedName>
        <fullName evidence="10">DNA-binding response regulator</fullName>
    </submittedName>
</protein>
<dbReference type="GO" id="GO:0006355">
    <property type="term" value="P:regulation of DNA-templated transcription"/>
    <property type="evidence" value="ECO:0007669"/>
    <property type="project" value="InterPro"/>
</dbReference>
<feature type="domain" description="Response regulatory" evidence="8">
    <location>
        <begin position="11"/>
        <end position="128"/>
    </location>
</feature>
<proteinExistence type="predicted"/>
<organism evidence="10 11">
    <name type="scientific">Empedobacter brevis NBRC 14943 = ATCC 43319</name>
    <dbReference type="NCBI Taxonomy" id="1218108"/>
    <lineage>
        <taxon>Bacteria</taxon>
        <taxon>Pseudomonadati</taxon>
        <taxon>Bacteroidota</taxon>
        <taxon>Flavobacteriia</taxon>
        <taxon>Flavobacteriales</taxon>
        <taxon>Weeksellaceae</taxon>
        <taxon>Empedobacter</taxon>
    </lineage>
</organism>
<keyword evidence="1 6" id="KW-0597">Phosphoprotein</keyword>
<evidence type="ECO:0000256" key="1">
    <source>
        <dbReference type="ARBA" id="ARBA00022553"/>
    </source>
</evidence>
<evidence type="ECO:0000259" key="8">
    <source>
        <dbReference type="PROSITE" id="PS50110"/>
    </source>
</evidence>
<dbReference type="AlphaFoldDB" id="A0A511NJJ6"/>
<keyword evidence="4 7" id="KW-0238">DNA-binding</keyword>
<dbReference type="Pfam" id="PF00072">
    <property type="entry name" value="Response_reg"/>
    <property type="match status" value="1"/>
</dbReference>
<dbReference type="EMBL" id="BJXC01000021">
    <property type="protein sequence ID" value="GEM52934.1"/>
    <property type="molecule type" value="Genomic_DNA"/>
</dbReference>
<dbReference type="SMART" id="SM00448">
    <property type="entry name" value="REC"/>
    <property type="match status" value="1"/>
</dbReference>
<evidence type="ECO:0000256" key="7">
    <source>
        <dbReference type="PROSITE-ProRule" id="PRU01091"/>
    </source>
</evidence>
<evidence type="ECO:0000256" key="3">
    <source>
        <dbReference type="ARBA" id="ARBA00023015"/>
    </source>
</evidence>
<dbReference type="SUPFAM" id="SSF46894">
    <property type="entry name" value="C-terminal effector domain of the bipartite response regulators"/>
    <property type="match status" value="1"/>
</dbReference>
<dbReference type="PANTHER" id="PTHR48111">
    <property type="entry name" value="REGULATOR OF RPOS"/>
    <property type="match status" value="1"/>
</dbReference>
<evidence type="ECO:0000256" key="6">
    <source>
        <dbReference type="PROSITE-ProRule" id="PRU00169"/>
    </source>
</evidence>
<dbReference type="InterPro" id="IPR001867">
    <property type="entry name" value="OmpR/PhoB-type_DNA-bd"/>
</dbReference>
<name>A0A511NJJ6_9FLAO</name>
<accession>A0A511NJJ6</accession>
<dbReference type="InterPro" id="IPR001789">
    <property type="entry name" value="Sig_transdc_resp-reg_receiver"/>
</dbReference>
<dbReference type="Gene3D" id="6.10.250.690">
    <property type="match status" value="1"/>
</dbReference>
<dbReference type="InterPro" id="IPR011006">
    <property type="entry name" value="CheY-like_superfamily"/>
</dbReference>
<evidence type="ECO:0000259" key="9">
    <source>
        <dbReference type="PROSITE" id="PS51755"/>
    </source>
</evidence>
<dbReference type="CDD" id="cd00383">
    <property type="entry name" value="trans_reg_C"/>
    <property type="match status" value="1"/>
</dbReference>
<gene>
    <name evidence="10" type="ORF">EB1_27240</name>
</gene>
<dbReference type="Pfam" id="PF00486">
    <property type="entry name" value="Trans_reg_C"/>
    <property type="match status" value="1"/>
</dbReference>
<keyword evidence="3" id="KW-0805">Transcription regulation</keyword>
<keyword evidence="5" id="KW-0804">Transcription</keyword>
<dbReference type="SMART" id="SM00862">
    <property type="entry name" value="Trans_reg_C"/>
    <property type="match status" value="1"/>
</dbReference>
<dbReference type="Proteomes" id="UP000321245">
    <property type="component" value="Unassembled WGS sequence"/>
</dbReference>
<dbReference type="Gene3D" id="1.10.10.10">
    <property type="entry name" value="Winged helix-like DNA-binding domain superfamily/Winged helix DNA-binding domain"/>
    <property type="match status" value="1"/>
</dbReference>